<evidence type="ECO:0000313" key="7">
    <source>
        <dbReference type="Proteomes" id="UP001458880"/>
    </source>
</evidence>
<evidence type="ECO:0000313" key="6">
    <source>
        <dbReference type="EMBL" id="KAK9730402.1"/>
    </source>
</evidence>
<keyword evidence="2 5" id="KW-0812">Transmembrane</keyword>
<dbReference type="Pfam" id="PF00002">
    <property type="entry name" value="7tm_2"/>
    <property type="match status" value="1"/>
</dbReference>
<dbReference type="PANTHER" id="PTHR47154:SF2">
    <property type="entry name" value="G-PROTEIN COUPLED RECEPTOR MTH-RELATED"/>
    <property type="match status" value="1"/>
</dbReference>
<evidence type="ECO:0000256" key="2">
    <source>
        <dbReference type="ARBA" id="ARBA00022692"/>
    </source>
</evidence>
<sequence length="195" mass="22601">MYNLFPDVIHLVVGNDRCTFENNISKDMYGYLFHFAMPCAIILFINLIIFIKTITYIFQVKNEIRRIKGIDSNVKQKRWKSFDGDKEKIAMAIRIFLLMGINWLFETISSIVDFQKHPSLSTVETIFDIINASQGIFIFCIFMLKKKILKSLMKILNIKMKNRRISVATCSTEVVMLPTSARNSATLLKSKKVEN</sequence>
<keyword evidence="7" id="KW-1185">Reference proteome</keyword>
<evidence type="ECO:0000256" key="1">
    <source>
        <dbReference type="ARBA" id="ARBA00004141"/>
    </source>
</evidence>
<dbReference type="GO" id="GO:0008528">
    <property type="term" value="F:G protein-coupled peptide receptor activity"/>
    <property type="evidence" value="ECO:0007669"/>
    <property type="project" value="TreeGrafter"/>
</dbReference>
<comment type="subcellular location">
    <subcellularLocation>
        <location evidence="1">Membrane</location>
        <topology evidence="1">Multi-pass membrane protein</topology>
    </subcellularLocation>
</comment>
<organism evidence="6 7">
    <name type="scientific">Popillia japonica</name>
    <name type="common">Japanese beetle</name>
    <dbReference type="NCBI Taxonomy" id="7064"/>
    <lineage>
        <taxon>Eukaryota</taxon>
        <taxon>Metazoa</taxon>
        <taxon>Ecdysozoa</taxon>
        <taxon>Arthropoda</taxon>
        <taxon>Hexapoda</taxon>
        <taxon>Insecta</taxon>
        <taxon>Pterygota</taxon>
        <taxon>Neoptera</taxon>
        <taxon>Endopterygota</taxon>
        <taxon>Coleoptera</taxon>
        <taxon>Polyphaga</taxon>
        <taxon>Scarabaeiformia</taxon>
        <taxon>Scarabaeidae</taxon>
        <taxon>Rutelinae</taxon>
        <taxon>Popillia</taxon>
    </lineage>
</organism>
<feature type="transmembrane region" description="Helical" evidence="5">
    <location>
        <begin position="89"/>
        <end position="105"/>
    </location>
</feature>
<dbReference type="EMBL" id="JASPKY010000147">
    <property type="protein sequence ID" value="KAK9730402.1"/>
    <property type="molecule type" value="Genomic_DNA"/>
</dbReference>
<dbReference type="InterPro" id="IPR051384">
    <property type="entry name" value="Mth_GPCR"/>
</dbReference>
<keyword evidence="4 5" id="KW-0472">Membrane</keyword>
<keyword evidence="6" id="KW-0675">Receptor</keyword>
<accession>A0AAW1L909</accession>
<evidence type="ECO:0000256" key="3">
    <source>
        <dbReference type="ARBA" id="ARBA00022989"/>
    </source>
</evidence>
<dbReference type="GO" id="GO:0005886">
    <property type="term" value="C:plasma membrane"/>
    <property type="evidence" value="ECO:0007669"/>
    <property type="project" value="TreeGrafter"/>
</dbReference>
<comment type="caution">
    <text evidence="6">The sequence shown here is derived from an EMBL/GenBank/DDBJ whole genome shotgun (WGS) entry which is preliminary data.</text>
</comment>
<dbReference type="PANTHER" id="PTHR47154">
    <property type="entry name" value="G-PROTEIN COUPLED RECEPTOR MTH-RELATED"/>
    <property type="match status" value="1"/>
</dbReference>
<reference evidence="6 7" key="1">
    <citation type="journal article" date="2024" name="BMC Genomics">
        <title>De novo assembly and annotation of Popillia japonica's genome with initial clues to its potential as an invasive pest.</title>
        <authorList>
            <person name="Cucini C."/>
            <person name="Boschi S."/>
            <person name="Funari R."/>
            <person name="Cardaioli E."/>
            <person name="Iannotti N."/>
            <person name="Marturano G."/>
            <person name="Paoli F."/>
            <person name="Bruttini M."/>
            <person name="Carapelli A."/>
            <person name="Frati F."/>
            <person name="Nardi F."/>
        </authorList>
    </citation>
    <scope>NUCLEOTIDE SEQUENCE [LARGE SCALE GENOMIC DNA]</scope>
    <source>
        <strain evidence="6">DMR45628</strain>
    </source>
</reference>
<gene>
    <name evidence="6" type="ORF">QE152_g15218</name>
</gene>
<dbReference type="AlphaFoldDB" id="A0AAW1L909"/>
<protein>
    <submittedName>
        <fullName evidence="6">7 transmembrane receptor (Secretin family)</fullName>
    </submittedName>
</protein>
<dbReference type="InterPro" id="IPR000832">
    <property type="entry name" value="GPCR_2_secretin-like"/>
</dbReference>
<feature type="transmembrane region" description="Helical" evidence="5">
    <location>
        <begin position="31"/>
        <end position="58"/>
    </location>
</feature>
<keyword evidence="3 5" id="KW-1133">Transmembrane helix</keyword>
<dbReference type="Proteomes" id="UP001458880">
    <property type="component" value="Unassembled WGS sequence"/>
</dbReference>
<evidence type="ECO:0000256" key="5">
    <source>
        <dbReference type="SAM" id="Phobius"/>
    </source>
</evidence>
<dbReference type="Gene3D" id="1.20.1070.10">
    <property type="entry name" value="Rhodopsin 7-helix transmembrane proteins"/>
    <property type="match status" value="1"/>
</dbReference>
<name>A0AAW1L909_POPJA</name>
<evidence type="ECO:0000256" key="4">
    <source>
        <dbReference type="ARBA" id="ARBA00023136"/>
    </source>
</evidence>
<feature type="transmembrane region" description="Helical" evidence="5">
    <location>
        <begin position="125"/>
        <end position="144"/>
    </location>
</feature>
<proteinExistence type="predicted"/>